<dbReference type="GO" id="GO:0006508">
    <property type="term" value="P:proteolysis"/>
    <property type="evidence" value="ECO:0007669"/>
    <property type="project" value="UniProtKB-KW"/>
</dbReference>
<comment type="function">
    <text evidence="9 10">Catalyzes hydrolysis of the D-alanyl-D-alanine dipeptide.</text>
</comment>
<dbReference type="HAMAP" id="MF_01924">
    <property type="entry name" value="A_A_dipeptidase"/>
    <property type="match status" value="1"/>
</dbReference>
<keyword evidence="4 9" id="KW-0378">Hydrolase</keyword>
<dbReference type="CDD" id="cd14817">
    <property type="entry name" value="D-Ala-D-Ala_dipeptidase_VanX"/>
    <property type="match status" value="1"/>
</dbReference>
<evidence type="ECO:0000256" key="9">
    <source>
        <dbReference type="HAMAP-Rule" id="MF_01924"/>
    </source>
</evidence>
<name>A0A1I1EU93_9FLAO</name>
<dbReference type="EMBL" id="FOKV01000001">
    <property type="protein sequence ID" value="SFB90262.1"/>
    <property type="molecule type" value="Genomic_DNA"/>
</dbReference>
<evidence type="ECO:0000313" key="13">
    <source>
        <dbReference type="Proteomes" id="UP000199438"/>
    </source>
</evidence>
<evidence type="ECO:0000256" key="4">
    <source>
        <dbReference type="ARBA" id="ARBA00022801"/>
    </source>
</evidence>
<feature type="binding site" evidence="9">
    <location>
        <position position="136"/>
    </location>
    <ligand>
        <name>Zn(2+)</name>
        <dbReference type="ChEBI" id="CHEBI:29105"/>
        <note>catalytic</note>
    </ligand>
</feature>
<dbReference type="Proteomes" id="UP000199438">
    <property type="component" value="Unassembled WGS sequence"/>
</dbReference>
<feature type="site" description="Transition state stabilizer" evidence="9">
    <location>
        <position position="91"/>
    </location>
</feature>
<dbReference type="EC" id="3.4.13.22" evidence="9 10"/>
<dbReference type="Pfam" id="PF01427">
    <property type="entry name" value="Peptidase_M15"/>
    <property type="match status" value="1"/>
</dbReference>
<keyword evidence="7 9" id="KW-0482">Metalloprotease</keyword>
<dbReference type="GO" id="GO:0008270">
    <property type="term" value="F:zinc ion binding"/>
    <property type="evidence" value="ECO:0007669"/>
    <property type="project" value="UniProtKB-UniRule"/>
</dbReference>
<comment type="catalytic activity">
    <reaction evidence="1 9 10">
        <text>D-alanyl-D-alanine + H2O = 2 D-alanine</text>
        <dbReference type="Rhea" id="RHEA:20661"/>
        <dbReference type="ChEBI" id="CHEBI:15377"/>
        <dbReference type="ChEBI" id="CHEBI:57416"/>
        <dbReference type="ChEBI" id="CHEBI:57822"/>
        <dbReference type="EC" id="3.4.13.22"/>
    </reaction>
</comment>
<evidence type="ECO:0000256" key="1">
    <source>
        <dbReference type="ARBA" id="ARBA00001362"/>
    </source>
</evidence>
<feature type="binding site" evidence="9">
    <location>
        <position position="143"/>
    </location>
    <ligand>
        <name>Zn(2+)</name>
        <dbReference type="ChEBI" id="CHEBI:29105"/>
        <note>catalytic</note>
    </ligand>
</feature>
<gene>
    <name evidence="12" type="ORF">SAMN04487907_1011108</name>
</gene>
<feature type="signal peptide" evidence="11">
    <location>
        <begin position="1"/>
        <end position="19"/>
    </location>
</feature>
<dbReference type="PANTHER" id="PTHR43126">
    <property type="entry name" value="D-ALANYL-D-ALANINE DIPEPTIDASE"/>
    <property type="match status" value="1"/>
</dbReference>
<evidence type="ECO:0000256" key="6">
    <source>
        <dbReference type="ARBA" id="ARBA00022997"/>
    </source>
</evidence>
<dbReference type="GO" id="GO:0071555">
    <property type="term" value="P:cell wall organization"/>
    <property type="evidence" value="ECO:0007669"/>
    <property type="project" value="UniProtKB-KW"/>
</dbReference>
<keyword evidence="3 9" id="KW-0479">Metal-binding</keyword>
<keyword evidence="6 9" id="KW-0224">Dipeptidase</keyword>
<dbReference type="SUPFAM" id="SSF55166">
    <property type="entry name" value="Hedgehog/DD-peptidase"/>
    <property type="match status" value="1"/>
</dbReference>
<accession>A0A1I1EU93</accession>
<evidence type="ECO:0000256" key="5">
    <source>
        <dbReference type="ARBA" id="ARBA00022833"/>
    </source>
</evidence>
<evidence type="ECO:0000256" key="10">
    <source>
        <dbReference type="PIRNR" id="PIRNR026671"/>
    </source>
</evidence>
<evidence type="ECO:0000313" key="12">
    <source>
        <dbReference type="EMBL" id="SFB90262.1"/>
    </source>
</evidence>
<keyword evidence="8 10" id="KW-0961">Cell wall biogenesis/degradation</keyword>
<keyword evidence="11" id="KW-0732">Signal</keyword>
<dbReference type="PIRSF" id="PIRSF026671">
    <property type="entry name" value="AA_dipeptidase"/>
    <property type="match status" value="1"/>
</dbReference>
<dbReference type="OrthoDB" id="9801430at2"/>
<reference evidence="13" key="1">
    <citation type="submission" date="2016-10" db="EMBL/GenBank/DDBJ databases">
        <authorList>
            <person name="Varghese N."/>
            <person name="Submissions S."/>
        </authorList>
    </citation>
    <scope>NUCLEOTIDE SEQUENCE [LARGE SCALE GENOMIC DNA]</scope>
    <source>
        <strain evidence="13">DSM 24499</strain>
    </source>
</reference>
<dbReference type="GO" id="GO:0008237">
    <property type="term" value="F:metallopeptidase activity"/>
    <property type="evidence" value="ECO:0007669"/>
    <property type="project" value="UniProtKB-KW"/>
</dbReference>
<evidence type="ECO:0000256" key="3">
    <source>
        <dbReference type="ARBA" id="ARBA00022723"/>
    </source>
</evidence>
<keyword evidence="2 9" id="KW-0645">Protease</keyword>
<comment type="similarity">
    <text evidence="9 10">Belongs to the peptidase M15D family.</text>
</comment>
<evidence type="ECO:0000256" key="8">
    <source>
        <dbReference type="ARBA" id="ARBA00023316"/>
    </source>
</evidence>
<dbReference type="STRING" id="1334022.SAMN04487907_1011108"/>
<keyword evidence="13" id="KW-1185">Reference proteome</keyword>
<feature type="chain" id="PRO_5011772806" description="D-alanyl-D-alanine dipeptidase" evidence="11">
    <location>
        <begin position="20"/>
        <end position="222"/>
    </location>
</feature>
<dbReference type="GO" id="GO:0160237">
    <property type="term" value="F:D-Ala-D-Ala dipeptidase activity"/>
    <property type="evidence" value="ECO:0007669"/>
    <property type="project" value="UniProtKB-EC"/>
</dbReference>
<dbReference type="InterPro" id="IPR000755">
    <property type="entry name" value="A_A_dipeptidase"/>
</dbReference>
<comment type="cofactor">
    <cofactor evidence="9">
        <name>Zn(2+)</name>
        <dbReference type="ChEBI" id="CHEBI:29105"/>
    </cofactor>
    <text evidence="9">Binds 1 zinc ion per subunit.</text>
</comment>
<sequence>MLKKIFVICTFFFLNLISAQPPEGFVYLSDLIPDIEVELRYFGDRNFTGRPVPGYDKRKVILTTEAAKALAEVQQELEKDGYCLKIFDAYRPQTAVNSFIEWAKHPGDTLTKAEFYPEKKKRNLFNLGYIATKSGHSRGSTVDLTIVDANTLKEIDMGGTYDYFGERSHHNFTNITKEQKANRNYLKSIMHKHGFRPYSEEWWHYTLRNEPYPDTYFDFTIK</sequence>
<feature type="active site" description="Proton donor/acceptor" evidence="9">
    <location>
        <position position="201"/>
    </location>
</feature>
<keyword evidence="5 9" id="KW-0862">Zinc</keyword>
<dbReference type="Gene3D" id="3.30.1380.10">
    <property type="match status" value="1"/>
</dbReference>
<feature type="binding site" evidence="9">
    <location>
        <position position="204"/>
    </location>
    <ligand>
        <name>Zn(2+)</name>
        <dbReference type="ChEBI" id="CHEBI:29105"/>
        <note>catalytic</note>
    </ligand>
</feature>
<dbReference type="PANTHER" id="PTHR43126:SF1">
    <property type="entry name" value="D-ALANYL-D-ALANINE DIPEPTIDASE"/>
    <property type="match status" value="1"/>
</dbReference>
<proteinExistence type="inferred from homology"/>
<evidence type="ECO:0000256" key="7">
    <source>
        <dbReference type="ARBA" id="ARBA00023049"/>
    </source>
</evidence>
<dbReference type="InterPro" id="IPR009045">
    <property type="entry name" value="Zn_M74/Hedgehog-like"/>
</dbReference>
<evidence type="ECO:0000256" key="2">
    <source>
        <dbReference type="ARBA" id="ARBA00022670"/>
    </source>
</evidence>
<dbReference type="RefSeq" id="WP_092540337.1">
    <property type="nucleotide sequence ID" value="NZ_FOKV01000001.1"/>
</dbReference>
<organism evidence="12 13">
    <name type="scientific">Zunongwangia mangrovi</name>
    <dbReference type="NCBI Taxonomy" id="1334022"/>
    <lineage>
        <taxon>Bacteria</taxon>
        <taxon>Pseudomonadati</taxon>
        <taxon>Bacteroidota</taxon>
        <taxon>Flavobacteriia</taxon>
        <taxon>Flavobacteriales</taxon>
        <taxon>Flavobacteriaceae</taxon>
        <taxon>Zunongwangia</taxon>
    </lineage>
</organism>
<dbReference type="AlphaFoldDB" id="A0A1I1EU93"/>
<evidence type="ECO:0000256" key="11">
    <source>
        <dbReference type="SAM" id="SignalP"/>
    </source>
</evidence>
<protein>
    <recommendedName>
        <fullName evidence="9 10">D-alanyl-D-alanine dipeptidase</fullName>
        <shortName evidence="9 10">D-Ala-D-Ala dipeptidase</shortName>
        <ecNumber evidence="9 10">3.4.13.22</ecNumber>
    </recommendedName>
</protein>